<accession>A0A261ETF0</accession>
<name>A0A261ETF0_9BIFI</name>
<dbReference type="SFLD" id="SFLDS00003">
    <property type="entry name" value="Haloacid_Dehalogenase"/>
    <property type="match status" value="1"/>
</dbReference>
<dbReference type="InterPro" id="IPR006439">
    <property type="entry name" value="HAD-SF_hydro_IA"/>
</dbReference>
<dbReference type="PANTHER" id="PTHR43611">
    <property type="entry name" value="ALPHA-D-GLUCOSE 1-PHOSPHATE PHOSPHATASE"/>
    <property type="match status" value="1"/>
</dbReference>
<dbReference type="AlphaFoldDB" id="A0A261ETF0"/>
<dbReference type="NCBIfam" id="TIGR01509">
    <property type="entry name" value="HAD-SF-IA-v3"/>
    <property type="match status" value="1"/>
</dbReference>
<dbReference type="PANTHER" id="PTHR43611:SF3">
    <property type="entry name" value="FLAVIN MONONUCLEOTIDE HYDROLASE 1, CHLOROPLATIC"/>
    <property type="match status" value="1"/>
</dbReference>
<dbReference type="Proteomes" id="UP000216004">
    <property type="component" value="Unassembled WGS sequence"/>
</dbReference>
<dbReference type="CDD" id="cd02603">
    <property type="entry name" value="HAD_sEH-N_like"/>
    <property type="match status" value="1"/>
</dbReference>
<comment type="caution">
    <text evidence="1">The sequence shown here is derived from an EMBL/GenBank/DDBJ whole genome shotgun (WGS) entry which is preliminary data.</text>
</comment>
<proteinExistence type="predicted"/>
<dbReference type="EMBL" id="MWWS01000004">
    <property type="protein sequence ID" value="OZG50127.1"/>
    <property type="molecule type" value="Genomic_DNA"/>
</dbReference>
<dbReference type="RefSeq" id="WP_094722653.1">
    <property type="nucleotide sequence ID" value="NZ_MWWS01000004.1"/>
</dbReference>
<dbReference type="Pfam" id="PF13419">
    <property type="entry name" value="HAD_2"/>
    <property type="match status" value="1"/>
</dbReference>
<dbReference type="InterPro" id="IPR023214">
    <property type="entry name" value="HAD_sf"/>
</dbReference>
<evidence type="ECO:0000313" key="2">
    <source>
        <dbReference type="Proteomes" id="UP000216004"/>
    </source>
</evidence>
<keyword evidence="2" id="KW-1185">Reference proteome</keyword>
<organism evidence="1 2">
    <name type="scientific">Bombiscardovia coagulans</name>
    <dbReference type="NCBI Taxonomy" id="686666"/>
    <lineage>
        <taxon>Bacteria</taxon>
        <taxon>Bacillati</taxon>
        <taxon>Actinomycetota</taxon>
        <taxon>Actinomycetes</taxon>
        <taxon>Bifidobacteriales</taxon>
        <taxon>Bifidobacteriaceae</taxon>
        <taxon>Bombiscardovia</taxon>
    </lineage>
</organism>
<dbReference type="SUPFAM" id="SSF56784">
    <property type="entry name" value="HAD-like"/>
    <property type="match status" value="1"/>
</dbReference>
<dbReference type="Gene3D" id="3.40.50.1000">
    <property type="entry name" value="HAD superfamily/HAD-like"/>
    <property type="match status" value="1"/>
</dbReference>
<reference evidence="1 2" key="1">
    <citation type="journal article" date="2017" name="BMC Genomics">
        <title>Comparative genomic and phylogenomic analyses of the Bifidobacteriaceae family.</title>
        <authorList>
            <person name="Lugli G.A."/>
            <person name="Milani C."/>
            <person name="Turroni F."/>
            <person name="Duranti S."/>
            <person name="Mancabelli L."/>
            <person name="Mangifesta M."/>
            <person name="Ferrario C."/>
            <person name="Modesto M."/>
            <person name="Mattarelli P."/>
            <person name="Jiri K."/>
            <person name="van Sinderen D."/>
            <person name="Ventura M."/>
        </authorList>
    </citation>
    <scope>NUCLEOTIDE SEQUENCE [LARGE SCALE GENOMIC DNA]</scope>
    <source>
        <strain evidence="1 2">DSM 22924</strain>
    </source>
</reference>
<dbReference type="SFLD" id="SFLDG01129">
    <property type="entry name" value="C1.5:_HAD__Beta-PGM__Phosphata"/>
    <property type="match status" value="1"/>
</dbReference>
<gene>
    <name evidence="1" type="ORF">BOCO_0644</name>
</gene>
<evidence type="ECO:0000313" key="1">
    <source>
        <dbReference type="EMBL" id="OZG50127.1"/>
    </source>
</evidence>
<protein>
    <submittedName>
        <fullName evidence="1">Haloacid dehalogenase</fullName>
    </submittedName>
</protein>
<dbReference type="InterPro" id="IPR036412">
    <property type="entry name" value="HAD-like_sf"/>
</dbReference>
<dbReference type="InterPro" id="IPR041492">
    <property type="entry name" value="HAD_2"/>
</dbReference>
<dbReference type="OrthoDB" id="9797415at2"/>
<sequence>MSGYPGEVNLPADTIVATDKAAQAEGNHVTDIIFDFGNVLVNWDPATALISRYSREHIEQMMDNNCSGFYDANDMMDEGYKSDEIVAWIREHYGEPWASMFRYYCDNMVDALTGPMPGARKLVEDLKAAGIGVWGLSNWSDETFPLVWEQYEVLHLLDGKVVSGFVHMRKPHTDIFELALSQFKITAGSTLFIDDLGVNVLGANSAGIRGLRYEDPYRLRTALIEAGITIPQVQ</sequence>